<dbReference type="PANTHER" id="PTHR47739:SF1">
    <property type="entry name" value="TRNA1(VAL) (ADENINE(37)-N6)-METHYLTRANSFERASE"/>
    <property type="match status" value="1"/>
</dbReference>
<reference evidence="3 4" key="1">
    <citation type="submission" date="2013-08" db="EMBL/GenBank/DDBJ databases">
        <authorList>
            <person name="Weinstock G."/>
            <person name="Sodergren E."/>
            <person name="Wylie T."/>
            <person name="Fulton L."/>
            <person name="Fulton R."/>
            <person name="Fronick C."/>
            <person name="O'Laughlin M."/>
            <person name="Godfrey J."/>
            <person name="Miner T."/>
            <person name="Herter B."/>
            <person name="Appelbaum E."/>
            <person name="Cordes M."/>
            <person name="Lek S."/>
            <person name="Wollam A."/>
            <person name="Pepin K.H."/>
            <person name="Palsikar V.B."/>
            <person name="Mitreva M."/>
            <person name="Wilson R.K."/>
        </authorList>
    </citation>
    <scope>NUCLEOTIDE SEQUENCE [LARGE SCALE GENOMIC DNA]</scope>
    <source>
        <strain evidence="3 4">ATCC BAA-474</strain>
    </source>
</reference>
<dbReference type="AlphaFoldDB" id="U7VD46"/>
<evidence type="ECO:0000313" key="3">
    <source>
        <dbReference type="EMBL" id="ERT68683.1"/>
    </source>
</evidence>
<dbReference type="PROSITE" id="PS00092">
    <property type="entry name" value="N6_MTASE"/>
    <property type="match status" value="1"/>
</dbReference>
<dbReference type="HOGENOM" id="CLU_061983_3_0_0"/>
<dbReference type="STRING" id="1319815.HMPREF0202_01491"/>
<dbReference type="InterPro" id="IPR002052">
    <property type="entry name" value="DNA_methylase_N6_adenine_CS"/>
</dbReference>
<organism evidence="3 4">
    <name type="scientific">Cetobacterium somerae ATCC BAA-474</name>
    <dbReference type="NCBI Taxonomy" id="1319815"/>
    <lineage>
        <taxon>Bacteria</taxon>
        <taxon>Fusobacteriati</taxon>
        <taxon>Fusobacteriota</taxon>
        <taxon>Fusobacteriia</taxon>
        <taxon>Fusobacteriales</taxon>
        <taxon>Fusobacteriaceae</taxon>
        <taxon>Cetobacterium</taxon>
    </lineage>
</organism>
<dbReference type="PANTHER" id="PTHR47739">
    <property type="entry name" value="TRNA1(VAL) (ADENINE(37)-N6)-METHYLTRANSFERASE"/>
    <property type="match status" value="1"/>
</dbReference>
<dbReference type="RefSeq" id="WP_023051029.1">
    <property type="nucleotide sequence ID" value="NZ_CP173065.2"/>
</dbReference>
<dbReference type="Pfam" id="PF05175">
    <property type="entry name" value="MTS"/>
    <property type="match status" value="1"/>
</dbReference>
<evidence type="ECO:0000259" key="2">
    <source>
        <dbReference type="Pfam" id="PF05175"/>
    </source>
</evidence>
<sequence length="251" mass="28809">MTLNENEVINNLLNKNLKIIQRPDYFNFSLDSLLISNFISLTRGTNKILDLGTGNGAIPLFLSQRTKAKITGIEIQEISANLAKRNVELNNLQEQIRIIHDDMKNWKKHFENGSQDVVITNPPFFKFHGNENQLNNLDQLTLARHEITIDLEELIGVASKLLKDKGYFAMVHRPDRFLEIVDAMRKYGISPKRVQFCHSKLDKPAKILLIEGIRNGKDSLTILPPFISHDMDGKYSKEVLDLFQDLKIEKD</sequence>
<feature type="domain" description="Methyltransferase small" evidence="2">
    <location>
        <begin position="33"/>
        <end position="130"/>
    </location>
</feature>
<dbReference type="EMBL" id="AXZF01000054">
    <property type="protein sequence ID" value="ERT68683.1"/>
    <property type="molecule type" value="Genomic_DNA"/>
</dbReference>
<dbReference type="GO" id="GO:0008170">
    <property type="term" value="F:N-methyltransferase activity"/>
    <property type="evidence" value="ECO:0007669"/>
    <property type="project" value="UniProtKB-ARBA"/>
</dbReference>
<protein>
    <recommendedName>
        <fullName evidence="2">Methyltransferase small domain-containing protein</fullName>
    </recommendedName>
</protein>
<dbReference type="GO" id="GO:0003676">
    <property type="term" value="F:nucleic acid binding"/>
    <property type="evidence" value="ECO:0007669"/>
    <property type="project" value="InterPro"/>
</dbReference>
<evidence type="ECO:0000313" key="4">
    <source>
        <dbReference type="Proteomes" id="UP000017081"/>
    </source>
</evidence>
<dbReference type="GO" id="GO:0008757">
    <property type="term" value="F:S-adenosylmethionine-dependent methyltransferase activity"/>
    <property type="evidence" value="ECO:0007669"/>
    <property type="project" value="UniProtKB-ARBA"/>
</dbReference>
<comment type="caution">
    <text evidence="3">The sequence shown here is derived from an EMBL/GenBank/DDBJ whole genome shotgun (WGS) entry which is preliminary data.</text>
</comment>
<keyword evidence="1" id="KW-0175">Coiled coil</keyword>
<dbReference type="InterPro" id="IPR007848">
    <property type="entry name" value="Small_mtfrase_dom"/>
</dbReference>
<name>U7VD46_9FUSO</name>
<dbReference type="GO" id="GO:0032259">
    <property type="term" value="P:methylation"/>
    <property type="evidence" value="ECO:0007669"/>
    <property type="project" value="InterPro"/>
</dbReference>
<dbReference type="PATRIC" id="fig|1319815.3.peg.1436"/>
<dbReference type="CDD" id="cd02440">
    <property type="entry name" value="AdoMet_MTases"/>
    <property type="match status" value="1"/>
</dbReference>
<gene>
    <name evidence="3" type="ORF">HMPREF0202_01491</name>
</gene>
<dbReference type="Proteomes" id="UP000017081">
    <property type="component" value="Unassembled WGS sequence"/>
</dbReference>
<dbReference type="InterPro" id="IPR029063">
    <property type="entry name" value="SAM-dependent_MTases_sf"/>
</dbReference>
<dbReference type="SUPFAM" id="SSF53335">
    <property type="entry name" value="S-adenosyl-L-methionine-dependent methyltransferases"/>
    <property type="match status" value="1"/>
</dbReference>
<dbReference type="Gene3D" id="3.40.50.150">
    <property type="entry name" value="Vaccinia Virus protein VP39"/>
    <property type="match status" value="1"/>
</dbReference>
<accession>U7VD46</accession>
<keyword evidence="4" id="KW-1185">Reference proteome</keyword>
<dbReference type="eggNOG" id="COG4123">
    <property type="taxonomic scope" value="Bacteria"/>
</dbReference>
<evidence type="ECO:0000256" key="1">
    <source>
        <dbReference type="SAM" id="Coils"/>
    </source>
</evidence>
<feature type="coiled-coil region" evidence="1">
    <location>
        <begin position="75"/>
        <end position="109"/>
    </location>
</feature>
<dbReference type="InterPro" id="IPR050210">
    <property type="entry name" value="tRNA_Adenine-N(6)_MTase"/>
</dbReference>
<proteinExistence type="predicted"/>